<name>A0A284S752_ARMOS</name>
<evidence type="ECO:0000313" key="3">
    <source>
        <dbReference type="Proteomes" id="UP000219338"/>
    </source>
</evidence>
<dbReference type="Proteomes" id="UP000219338">
    <property type="component" value="Unassembled WGS sequence"/>
</dbReference>
<keyword evidence="3" id="KW-1185">Reference proteome</keyword>
<dbReference type="EMBL" id="FUEG01000038">
    <property type="protein sequence ID" value="SJL16796.1"/>
    <property type="molecule type" value="Genomic_DNA"/>
</dbReference>
<organism evidence="2 3">
    <name type="scientific">Armillaria ostoyae</name>
    <name type="common">Armillaria root rot fungus</name>
    <dbReference type="NCBI Taxonomy" id="47428"/>
    <lineage>
        <taxon>Eukaryota</taxon>
        <taxon>Fungi</taxon>
        <taxon>Dikarya</taxon>
        <taxon>Basidiomycota</taxon>
        <taxon>Agaricomycotina</taxon>
        <taxon>Agaricomycetes</taxon>
        <taxon>Agaricomycetidae</taxon>
        <taxon>Agaricales</taxon>
        <taxon>Marasmiineae</taxon>
        <taxon>Physalacriaceae</taxon>
        <taxon>Armillaria</taxon>
    </lineage>
</organism>
<accession>A0A284S752</accession>
<proteinExistence type="predicted"/>
<evidence type="ECO:0000313" key="2">
    <source>
        <dbReference type="EMBL" id="SJL16796.1"/>
    </source>
</evidence>
<evidence type="ECO:0000256" key="1">
    <source>
        <dbReference type="SAM" id="MobiDB-lite"/>
    </source>
</evidence>
<sequence>MARSKTYHCECVMYPKGHAVLNAEAIAHSLELRSWKLKAGTCSASPDGTEKNTAALASEQSIQGCETKGASDTALGTDSGPAQSQTSLNMSLRKKLEKDNNVDDATGINILQPGRNVSPHFHPSHQHRTRILPWQREAPSPPDAYPVTHTTISAPAEKAYKLSEALEVEAHRLLEDLHNLPDINMAQASKIVGRQTFLEECAGKVASI</sequence>
<reference evidence="3" key="1">
    <citation type="journal article" date="2017" name="Nat. Ecol. Evol.">
        <title>Genome expansion and lineage-specific genetic innovations in the forest pathogenic fungi Armillaria.</title>
        <authorList>
            <person name="Sipos G."/>
            <person name="Prasanna A.N."/>
            <person name="Walter M.C."/>
            <person name="O'Connor E."/>
            <person name="Balint B."/>
            <person name="Krizsan K."/>
            <person name="Kiss B."/>
            <person name="Hess J."/>
            <person name="Varga T."/>
            <person name="Slot J."/>
            <person name="Riley R."/>
            <person name="Boka B."/>
            <person name="Rigling D."/>
            <person name="Barry K."/>
            <person name="Lee J."/>
            <person name="Mihaltcheva S."/>
            <person name="LaButti K."/>
            <person name="Lipzen A."/>
            <person name="Waldron R."/>
            <person name="Moloney N.M."/>
            <person name="Sperisen C."/>
            <person name="Kredics L."/>
            <person name="Vagvoelgyi C."/>
            <person name="Patrignani A."/>
            <person name="Fitzpatrick D."/>
            <person name="Nagy I."/>
            <person name="Doyle S."/>
            <person name="Anderson J.B."/>
            <person name="Grigoriev I.V."/>
            <person name="Gueldener U."/>
            <person name="Muensterkoetter M."/>
            <person name="Nagy L.G."/>
        </authorList>
    </citation>
    <scope>NUCLEOTIDE SEQUENCE [LARGE SCALE GENOMIC DNA]</scope>
    <source>
        <strain evidence="3">C18/9</strain>
    </source>
</reference>
<dbReference type="AlphaFoldDB" id="A0A284S752"/>
<gene>
    <name evidence="2" type="ORF">ARMOST_20325</name>
</gene>
<feature type="compositionally biased region" description="Polar residues" evidence="1">
    <location>
        <begin position="74"/>
        <end position="86"/>
    </location>
</feature>
<protein>
    <submittedName>
        <fullName evidence="2">Uncharacterized protein</fullName>
    </submittedName>
</protein>
<feature type="region of interest" description="Disordered" evidence="1">
    <location>
        <begin position="59"/>
        <end position="86"/>
    </location>
</feature>